<feature type="compositionally biased region" description="Polar residues" evidence="1">
    <location>
        <begin position="1"/>
        <end position="10"/>
    </location>
</feature>
<dbReference type="EMBL" id="JAPQKO010000003">
    <property type="protein sequence ID" value="KAJ5172892.1"/>
    <property type="molecule type" value="Genomic_DNA"/>
</dbReference>
<dbReference type="PANTHER" id="PTHR23099:SF0">
    <property type="entry name" value="GERM CELL NUCLEAR ACIDIC PROTEIN"/>
    <property type="match status" value="1"/>
</dbReference>
<keyword evidence="4" id="KW-1185">Reference proteome</keyword>
<protein>
    <recommendedName>
        <fullName evidence="2">SprT-like domain-containing protein</fullName>
    </recommendedName>
</protein>
<dbReference type="GO" id="GO:0005634">
    <property type="term" value="C:nucleus"/>
    <property type="evidence" value="ECO:0007669"/>
    <property type="project" value="TreeGrafter"/>
</dbReference>
<dbReference type="PANTHER" id="PTHR23099">
    <property type="entry name" value="TRANSCRIPTIONAL REGULATOR"/>
    <property type="match status" value="1"/>
</dbReference>
<dbReference type="Pfam" id="PF10263">
    <property type="entry name" value="SprT-like"/>
    <property type="match status" value="1"/>
</dbReference>
<dbReference type="OrthoDB" id="20772at2759"/>
<reference evidence="3" key="1">
    <citation type="submission" date="2022-11" db="EMBL/GenBank/DDBJ databases">
        <authorList>
            <person name="Petersen C."/>
        </authorList>
    </citation>
    <scope>NUCLEOTIDE SEQUENCE</scope>
    <source>
        <strain evidence="3">IBT 21917</strain>
    </source>
</reference>
<feature type="compositionally biased region" description="Polar residues" evidence="1">
    <location>
        <begin position="330"/>
        <end position="346"/>
    </location>
</feature>
<feature type="compositionally biased region" description="Polar residues" evidence="1">
    <location>
        <begin position="259"/>
        <end position="270"/>
    </location>
</feature>
<comment type="caution">
    <text evidence="3">The sequence shown here is derived from an EMBL/GenBank/DDBJ whole genome shotgun (WGS) entry which is preliminary data.</text>
</comment>
<dbReference type="InterPro" id="IPR035240">
    <property type="entry name" value="SprT_Zn_ribbon"/>
</dbReference>
<feature type="region of interest" description="Disordered" evidence="1">
    <location>
        <begin position="1"/>
        <end position="280"/>
    </location>
</feature>
<feature type="compositionally biased region" description="Basic and acidic residues" evidence="1">
    <location>
        <begin position="119"/>
        <end position="136"/>
    </location>
</feature>
<name>A0A9W9IFV2_9EURO</name>
<feature type="compositionally biased region" description="Polar residues" evidence="1">
    <location>
        <begin position="19"/>
        <end position="32"/>
    </location>
</feature>
<proteinExistence type="predicted"/>
<dbReference type="GO" id="GO:0006950">
    <property type="term" value="P:response to stress"/>
    <property type="evidence" value="ECO:0007669"/>
    <property type="project" value="UniProtKB-ARBA"/>
</dbReference>
<reference evidence="3" key="2">
    <citation type="journal article" date="2023" name="IMA Fungus">
        <title>Comparative genomic study of the Penicillium genus elucidates a diverse pangenome and 15 lateral gene transfer events.</title>
        <authorList>
            <person name="Petersen C."/>
            <person name="Sorensen T."/>
            <person name="Nielsen M.R."/>
            <person name="Sondergaard T.E."/>
            <person name="Sorensen J.L."/>
            <person name="Fitzpatrick D.A."/>
            <person name="Frisvad J.C."/>
            <person name="Nielsen K.L."/>
        </authorList>
    </citation>
    <scope>NUCLEOTIDE SEQUENCE</scope>
    <source>
        <strain evidence="3">IBT 21917</strain>
    </source>
</reference>
<dbReference type="SMART" id="SM00731">
    <property type="entry name" value="SprT"/>
    <property type="match status" value="1"/>
</dbReference>
<accession>A0A9W9IFV2</accession>
<gene>
    <name evidence="3" type="ORF">N7492_005485</name>
</gene>
<organism evidence="3 4">
    <name type="scientific">Penicillium capsulatum</name>
    <dbReference type="NCBI Taxonomy" id="69766"/>
    <lineage>
        <taxon>Eukaryota</taxon>
        <taxon>Fungi</taxon>
        <taxon>Dikarya</taxon>
        <taxon>Ascomycota</taxon>
        <taxon>Pezizomycotina</taxon>
        <taxon>Eurotiomycetes</taxon>
        <taxon>Eurotiomycetidae</taxon>
        <taxon>Eurotiales</taxon>
        <taxon>Aspergillaceae</taxon>
        <taxon>Penicillium</taxon>
    </lineage>
</organism>
<feature type="compositionally biased region" description="Polar residues" evidence="1">
    <location>
        <begin position="142"/>
        <end position="161"/>
    </location>
</feature>
<sequence>MARLNTSNPLVNHAPRQRTGLQSQSTIYTQASHCEEKNIPGRASTVSAPRYKRSTSPVFDILPDNDATEEREKSDQECNSSSASPMKQKKKRPLKAAHVNSLLLPFQQRPRQRPNIKVETYDYEKENDLVEDRTDLYETTMEPGSQRSSPRRNTPGTARRSQANDRPLSPLSPQTETADEDYGDNSFNSLEDFIVSDNDEPSYHETSDSETEDEKSPAPSPPPKPTRRRLMRGRRPDFHAEQTPPEDSSRAPFSLDPQIPNSVKSASEPKNSPRHMFQDDLHLSTKLNDLRIDDDNAVNSQLETDLTRSIIGLGSSPAQSPKVQKRHLTPMQTESHPPKQSHSPTKGNVRIPPTPHRENSDAFWHQDVTNDWIDHHSHSPRKPQAPGPPTMDVAIELDDPETDASGRDSNDPKVLRVETKAPQTPKTPSKTALKKAKAAEKRAAKELRAEFDRNKAEFAEIFFEELDNAVTGGKILRRAKHTGGVRIIWSKNLLKTAGRASWRTEHQLVPDESGNGPATSVCRDHCKIELADRIIDNELRLLSTLTHEYCHLANYMLSNITTNPHGPSFMRWGKECEQVMKHHPQYGGKIHVTPRHSYEIDYKYQWACVRCGAKYGRFSKSIDPMRVSCGNCNGSLEQVKPKPREVKKKDAKPGH</sequence>
<dbReference type="Pfam" id="PF17283">
    <property type="entry name" value="Zn_ribbon_SprT"/>
    <property type="match status" value="1"/>
</dbReference>
<evidence type="ECO:0000313" key="3">
    <source>
        <dbReference type="EMBL" id="KAJ5172892.1"/>
    </source>
</evidence>
<feature type="region of interest" description="Disordered" evidence="1">
    <location>
        <begin position="308"/>
        <end position="434"/>
    </location>
</feature>
<evidence type="ECO:0000313" key="4">
    <source>
        <dbReference type="Proteomes" id="UP001146351"/>
    </source>
</evidence>
<feature type="compositionally biased region" description="Basic and acidic residues" evidence="1">
    <location>
        <begin position="404"/>
        <end position="419"/>
    </location>
</feature>
<dbReference type="Proteomes" id="UP001146351">
    <property type="component" value="Unassembled WGS sequence"/>
</dbReference>
<dbReference type="AlphaFoldDB" id="A0A9W9IFV2"/>
<evidence type="ECO:0000259" key="2">
    <source>
        <dbReference type="SMART" id="SM00731"/>
    </source>
</evidence>
<dbReference type="InterPro" id="IPR006640">
    <property type="entry name" value="SprT-like_domain"/>
</dbReference>
<feature type="domain" description="SprT-like" evidence="2">
    <location>
        <begin position="456"/>
        <end position="639"/>
    </location>
</feature>
<evidence type="ECO:0000256" key="1">
    <source>
        <dbReference type="SAM" id="MobiDB-lite"/>
    </source>
</evidence>